<comment type="caution">
    <text evidence="1">The sequence shown here is derived from an EMBL/GenBank/DDBJ whole genome shotgun (WGS) entry which is preliminary data.</text>
</comment>
<accession>A0A086ZXS6</accession>
<sequence>MRMPWSRSGKSASINRNRRMFILLICLCCISFGLAVGVFVVPGPVPSNLRQTPVSEEIPVVRESFDDSRTVKAQLDVTEGQSIAWTGGDIVTKLGVGSQSILSSGESPFSVDGKPIVALHTSVPLYRDLYAGMAGEDVGALRDELVRLGFGGDTVQRLHNTFDRSLRLSLIGLQKHIGAARTGALHLTDCVWLPGQSITLASSSLVLGQSAPQELGRTAMTVSALKINVPDGLYPGARVVDINGVETKLPSDGVVTDRVFLDALVKTDAFVQWSAAGEEQRAGGLSSTIRLEHALDATKVPAGAVFGINGHRACVRNGEHSVVVDLYGSDNGFAMVGPKGRLSSVQVPVRVAMQCSVSMQAR</sequence>
<reference evidence="1 2" key="1">
    <citation type="submission" date="2014-03" db="EMBL/GenBank/DDBJ databases">
        <title>Genomics of Bifidobacteria.</title>
        <authorList>
            <person name="Ventura M."/>
            <person name="Milani C."/>
            <person name="Lugli G.A."/>
        </authorList>
    </citation>
    <scope>NUCLEOTIDE SEQUENCE [LARGE SCALE GENOMIC DNA]</scope>
    <source>
        <strain evidence="1 2">DSM 23973</strain>
    </source>
</reference>
<dbReference type="eggNOG" id="COG3023">
    <property type="taxonomic scope" value="Bacteria"/>
</dbReference>
<dbReference type="AlphaFoldDB" id="A0A086ZXS6"/>
<dbReference type="STRING" id="1437609.BCAL_1056"/>
<organism evidence="1 2">
    <name type="scientific">Bifidobacterium callitrichos DSM 23973</name>
    <dbReference type="NCBI Taxonomy" id="1437609"/>
    <lineage>
        <taxon>Bacteria</taxon>
        <taxon>Bacillati</taxon>
        <taxon>Actinomycetota</taxon>
        <taxon>Actinomycetes</taxon>
        <taxon>Bifidobacteriales</taxon>
        <taxon>Bifidobacteriaceae</taxon>
        <taxon>Bifidobacterium</taxon>
    </lineage>
</organism>
<protein>
    <submittedName>
        <fullName evidence="1">Peptidoglycan-binding domain 1 protein</fullName>
    </submittedName>
</protein>
<gene>
    <name evidence="1" type="ORF">BCAL_1056</name>
</gene>
<evidence type="ECO:0000313" key="1">
    <source>
        <dbReference type="EMBL" id="KFI51326.1"/>
    </source>
</evidence>
<dbReference type="EMBL" id="JGYS01000022">
    <property type="protein sequence ID" value="KFI51326.1"/>
    <property type="molecule type" value="Genomic_DNA"/>
</dbReference>
<evidence type="ECO:0000313" key="2">
    <source>
        <dbReference type="Proteomes" id="UP000029072"/>
    </source>
</evidence>
<dbReference type="Proteomes" id="UP000029072">
    <property type="component" value="Unassembled WGS sequence"/>
</dbReference>
<proteinExistence type="predicted"/>
<name>A0A086ZXS6_9BIFI</name>